<evidence type="ECO:0000313" key="11">
    <source>
        <dbReference type="Proteomes" id="UP000436483"/>
    </source>
</evidence>
<dbReference type="InterPro" id="IPR004358">
    <property type="entry name" value="Sig_transdc_His_kin-like_C"/>
</dbReference>
<dbReference type="Pfam" id="PF02518">
    <property type="entry name" value="HATPase_c"/>
    <property type="match status" value="1"/>
</dbReference>
<comment type="caution">
    <text evidence="10">The sequence shown here is derived from an EMBL/GenBank/DDBJ whole genome shotgun (WGS) entry which is preliminary data.</text>
</comment>
<dbReference type="SMART" id="SM00387">
    <property type="entry name" value="HATPase_c"/>
    <property type="match status" value="1"/>
</dbReference>
<reference evidence="10 11" key="2">
    <citation type="submission" date="2020-01" db="EMBL/GenBank/DDBJ databases">
        <title>Microvirga sp. nov., an arsenate reduction bacterium isolated from Tibet hotspring sediments.</title>
        <authorList>
            <person name="Xian W.-D."/>
            <person name="Li W.-J."/>
        </authorList>
    </citation>
    <scope>NUCLEOTIDE SEQUENCE [LARGE SCALE GENOMIC DNA]</scope>
    <source>
        <strain evidence="10 11">KCTC 23863</strain>
    </source>
</reference>
<evidence type="ECO:0000256" key="6">
    <source>
        <dbReference type="ARBA" id="ARBA00022777"/>
    </source>
</evidence>
<evidence type="ECO:0000256" key="2">
    <source>
        <dbReference type="ARBA" id="ARBA00012438"/>
    </source>
</evidence>
<dbReference type="SMART" id="SM00065">
    <property type="entry name" value="GAF"/>
    <property type="match status" value="1"/>
</dbReference>
<dbReference type="InterPro" id="IPR029016">
    <property type="entry name" value="GAF-like_dom_sf"/>
</dbReference>
<dbReference type="RefSeq" id="WP_160888550.1">
    <property type="nucleotide sequence ID" value="NZ_WURB01000052.1"/>
</dbReference>
<protein>
    <recommendedName>
        <fullName evidence="2">histidine kinase</fullName>
        <ecNumber evidence="2">2.7.13.3</ecNumber>
    </recommendedName>
</protein>
<organism evidence="10 11">
    <name type="scientific">Microvirga makkahensis</name>
    <dbReference type="NCBI Taxonomy" id="1128670"/>
    <lineage>
        <taxon>Bacteria</taxon>
        <taxon>Pseudomonadati</taxon>
        <taxon>Pseudomonadota</taxon>
        <taxon>Alphaproteobacteria</taxon>
        <taxon>Hyphomicrobiales</taxon>
        <taxon>Methylobacteriaceae</taxon>
        <taxon>Microvirga</taxon>
    </lineage>
</organism>
<keyword evidence="11" id="KW-1185">Reference proteome</keyword>
<evidence type="ECO:0000259" key="9">
    <source>
        <dbReference type="SMART" id="SM00387"/>
    </source>
</evidence>
<evidence type="ECO:0000259" key="8">
    <source>
        <dbReference type="SMART" id="SM00065"/>
    </source>
</evidence>
<comment type="catalytic activity">
    <reaction evidence="1">
        <text>ATP + protein L-histidine = ADP + protein N-phospho-L-histidine.</text>
        <dbReference type="EC" id="2.7.13.3"/>
    </reaction>
</comment>
<sequence>MSITQPSKTDRSRTLERLRQHQTILVEFARLAAEATDLQRLLDLACQHAARAVGVDHAKVMQYRSDKGDLLMIAGKGWKPGTVGHARLGADMLSPPGRAYQTREAICLGAINDDADFRYSSLLREHGIVSLLNAPIAIDGVVWGVMEVDSTTLDAFDEDDQRFLVAFSLVLALAVRHRQGQAERERRAEEMGRRLAQAETYMQEQNHRVRNYFQMILSILGSRSRRAASGQARTELEEVMERVTAVGLAHDLLTVESGHSAVDAATYLDALCLGIERSMTDEVRIERDLESIQLRPDRAVPLGLILNELVTNCIKYAVKERPDAFIKVRFCSDIGTSEALLSVQDNGPGLGEQRPGSLGLRLVRSLAGQLSGRINIDSSGSGTEVTLIFPLIE</sequence>
<keyword evidence="5" id="KW-0547">Nucleotide-binding</keyword>
<evidence type="ECO:0000313" key="10">
    <source>
        <dbReference type="EMBL" id="MXQ14843.1"/>
    </source>
</evidence>
<dbReference type="OrthoDB" id="9767435at2"/>
<evidence type="ECO:0000256" key="5">
    <source>
        <dbReference type="ARBA" id="ARBA00022741"/>
    </source>
</evidence>
<evidence type="ECO:0000256" key="1">
    <source>
        <dbReference type="ARBA" id="ARBA00000085"/>
    </source>
</evidence>
<dbReference type="AlphaFoldDB" id="A0A7X3MX11"/>
<name>A0A7X3MX11_9HYPH</name>
<dbReference type="PRINTS" id="PR00344">
    <property type="entry name" value="BCTRLSENSOR"/>
</dbReference>
<dbReference type="InterPro" id="IPR003018">
    <property type="entry name" value="GAF"/>
</dbReference>
<dbReference type="Pfam" id="PF07568">
    <property type="entry name" value="HisKA_2"/>
    <property type="match status" value="1"/>
</dbReference>
<evidence type="ECO:0000256" key="4">
    <source>
        <dbReference type="ARBA" id="ARBA00022679"/>
    </source>
</evidence>
<dbReference type="GO" id="GO:0005524">
    <property type="term" value="F:ATP binding"/>
    <property type="evidence" value="ECO:0007669"/>
    <property type="project" value="UniProtKB-KW"/>
</dbReference>
<keyword evidence="7" id="KW-0067">ATP-binding</keyword>
<dbReference type="SUPFAM" id="SSF55874">
    <property type="entry name" value="ATPase domain of HSP90 chaperone/DNA topoisomerase II/histidine kinase"/>
    <property type="match status" value="1"/>
</dbReference>
<dbReference type="EC" id="2.7.13.3" evidence="2"/>
<feature type="domain" description="GAF" evidence="8">
    <location>
        <begin position="37"/>
        <end position="185"/>
    </location>
</feature>
<keyword evidence="6" id="KW-0418">Kinase</keyword>
<accession>A0A7X3MX11</accession>
<reference evidence="10 11" key="1">
    <citation type="submission" date="2019-12" db="EMBL/GenBank/DDBJ databases">
        <authorList>
            <person name="Yuan C.-G."/>
        </authorList>
    </citation>
    <scope>NUCLEOTIDE SEQUENCE [LARGE SCALE GENOMIC DNA]</scope>
    <source>
        <strain evidence="10 11">KCTC 23863</strain>
    </source>
</reference>
<dbReference type="InterPro" id="IPR011495">
    <property type="entry name" value="Sig_transdc_His_kin_sub2_dim/P"/>
</dbReference>
<evidence type="ECO:0000256" key="7">
    <source>
        <dbReference type="ARBA" id="ARBA00022840"/>
    </source>
</evidence>
<keyword evidence="3" id="KW-0597">Phosphoprotein</keyword>
<gene>
    <name evidence="10" type="ORF">GR328_26045</name>
</gene>
<feature type="domain" description="Histidine kinase/HSP90-like ATPase" evidence="9">
    <location>
        <begin position="297"/>
        <end position="393"/>
    </location>
</feature>
<dbReference type="PANTHER" id="PTHR41523:SF8">
    <property type="entry name" value="ETHYLENE RESPONSE SENSOR PROTEIN"/>
    <property type="match status" value="1"/>
</dbReference>
<dbReference type="Gene3D" id="3.30.450.40">
    <property type="match status" value="1"/>
</dbReference>
<dbReference type="SUPFAM" id="SSF55781">
    <property type="entry name" value="GAF domain-like"/>
    <property type="match status" value="1"/>
</dbReference>
<dbReference type="GO" id="GO:0004673">
    <property type="term" value="F:protein histidine kinase activity"/>
    <property type="evidence" value="ECO:0007669"/>
    <property type="project" value="UniProtKB-EC"/>
</dbReference>
<dbReference type="EMBL" id="WURB01000052">
    <property type="protein sequence ID" value="MXQ14843.1"/>
    <property type="molecule type" value="Genomic_DNA"/>
</dbReference>
<dbReference type="InterPro" id="IPR003594">
    <property type="entry name" value="HATPase_dom"/>
</dbReference>
<dbReference type="PANTHER" id="PTHR41523">
    <property type="entry name" value="TWO-COMPONENT SYSTEM SENSOR PROTEIN"/>
    <property type="match status" value="1"/>
</dbReference>
<dbReference type="Gene3D" id="3.30.565.10">
    <property type="entry name" value="Histidine kinase-like ATPase, C-terminal domain"/>
    <property type="match status" value="1"/>
</dbReference>
<dbReference type="Proteomes" id="UP000436483">
    <property type="component" value="Unassembled WGS sequence"/>
</dbReference>
<dbReference type="Pfam" id="PF01590">
    <property type="entry name" value="GAF"/>
    <property type="match status" value="1"/>
</dbReference>
<proteinExistence type="predicted"/>
<evidence type="ECO:0000256" key="3">
    <source>
        <dbReference type="ARBA" id="ARBA00022553"/>
    </source>
</evidence>
<keyword evidence="4" id="KW-0808">Transferase</keyword>
<dbReference type="InterPro" id="IPR036890">
    <property type="entry name" value="HATPase_C_sf"/>
</dbReference>